<organism evidence="2 3">
    <name type="scientific">Fusarium austroafricanum</name>
    <dbReference type="NCBI Taxonomy" id="2364996"/>
    <lineage>
        <taxon>Eukaryota</taxon>
        <taxon>Fungi</taxon>
        <taxon>Dikarya</taxon>
        <taxon>Ascomycota</taxon>
        <taxon>Pezizomycotina</taxon>
        <taxon>Sordariomycetes</taxon>
        <taxon>Hypocreomycetidae</taxon>
        <taxon>Hypocreales</taxon>
        <taxon>Nectriaceae</taxon>
        <taxon>Fusarium</taxon>
        <taxon>Fusarium concolor species complex</taxon>
    </lineage>
</organism>
<accession>A0A8H4KQW9</accession>
<evidence type="ECO:0000313" key="2">
    <source>
        <dbReference type="EMBL" id="KAF4454692.1"/>
    </source>
</evidence>
<dbReference type="EMBL" id="JAADJG010000117">
    <property type="protein sequence ID" value="KAF4454692.1"/>
    <property type="molecule type" value="Genomic_DNA"/>
</dbReference>
<dbReference type="InterPro" id="IPR052998">
    <property type="entry name" value="Hetero-Diels-Alderase-like"/>
</dbReference>
<gene>
    <name evidence="2" type="ORF">F53441_2770</name>
</gene>
<dbReference type="OrthoDB" id="9977941at2759"/>
<dbReference type="PANTHER" id="PTHR42060:SF1">
    <property type="entry name" value="NHL REPEAT-CONTAINING PROTEIN"/>
    <property type="match status" value="1"/>
</dbReference>
<evidence type="ECO:0000256" key="1">
    <source>
        <dbReference type="SAM" id="MobiDB-lite"/>
    </source>
</evidence>
<dbReference type="SUPFAM" id="SSF63829">
    <property type="entry name" value="Calcium-dependent phosphotriesterase"/>
    <property type="match status" value="1"/>
</dbReference>
<keyword evidence="3" id="KW-1185">Reference proteome</keyword>
<dbReference type="Gene3D" id="2.120.10.30">
    <property type="entry name" value="TolB, C-terminal domain"/>
    <property type="match status" value="1"/>
</dbReference>
<comment type="caution">
    <text evidence="2">The sequence shown here is derived from an EMBL/GenBank/DDBJ whole genome shotgun (WGS) entry which is preliminary data.</text>
</comment>
<proteinExistence type="predicted"/>
<evidence type="ECO:0000313" key="3">
    <source>
        <dbReference type="Proteomes" id="UP000605986"/>
    </source>
</evidence>
<dbReference type="AlphaFoldDB" id="A0A8H4KQW9"/>
<protein>
    <recommendedName>
        <fullName evidence="4">SMP-30/Gluconolactonase/LRE-like region domain-containing protein</fullName>
    </recommendedName>
</protein>
<dbReference type="InterPro" id="IPR011042">
    <property type="entry name" value="6-blade_b-propeller_TolB-like"/>
</dbReference>
<feature type="region of interest" description="Disordered" evidence="1">
    <location>
        <begin position="1"/>
        <end position="21"/>
    </location>
</feature>
<dbReference type="Proteomes" id="UP000605986">
    <property type="component" value="Unassembled WGS sequence"/>
</dbReference>
<dbReference type="PANTHER" id="PTHR42060">
    <property type="entry name" value="NHL REPEAT-CONTAINING PROTEIN-RELATED"/>
    <property type="match status" value="1"/>
</dbReference>
<evidence type="ECO:0008006" key="4">
    <source>
        <dbReference type="Google" id="ProtNLM"/>
    </source>
</evidence>
<reference evidence="2" key="1">
    <citation type="submission" date="2020-01" db="EMBL/GenBank/DDBJ databases">
        <title>Identification and distribution of gene clusters putatively required for synthesis of sphingolipid metabolism inhibitors in phylogenetically diverse species of the filamentous fungus Fusarium.</title>
        <authorList>
            <person name="Kim H.-S."/>
            <person name="Busman M."/>
            <person name="Brown D.W."/>
            <person name="Divon H."/>
            <person name="Uhlig S."/>
            <person name="Proctor R.H."/>
        </authorList>
    </citation>
    <scope>NUCLEOTIDE SEQUENCE</scope>
    <source>
        <strain evidence="2">NRRL 53441</strain>
    </source>
</reference>
<name>A0A8H4KQW9_9HYPO</name>
<sequence length="551" mass="60264">MSCPSTVIGRPTQQEDFSHEPPAITLSGDDYFFSGPVRSYGRIQGRLPKSLGPKLDFDHTHGEIKDEYIILGPGHDYFRCSRPWQGNIAAISSSNLEHYGEVTEFYGENDVERPPFLYLGPGETFYTRVDDGTEKWELSPEIVRNGLQVTSNAVRSAVESLWLGVGGAWVAQYRDSRFRYDLKGQYRGLERALHEKQDQEVSINALALNVTDSNSYAGVFNDGHIVFGNMPYGFDGKDFVACRRKIMSTRTLFQLTSQSTWFENITIRPNGTVLATRLDVPEVWAIEPEKSSGSRILRIPLSDDVPNQALTGICSLKPDIFAVGAGSFDMIGGSKPEPGSWSIWLADLTGEEPKVTKVADMAEIGMINGITTWDENTALVTDCLYGRVYKLDITTGSYNVALEEETMTIPADAPFQVGINGIKVHRSSDQTYVYYTTTTRFSVYRVPVTQEVQVAGPVETLASGVVGDDFAVARDGTLYVCTNISNTVVRIPAAGGKAVTVAGEEKGFAVAGSTACVFGNDERVLYVATSGANAVPVNGETEPAKIVEVRL</sequence>